<protein>
    <submittedName>
        <fullName evidence="4">Outer membrane protein with beta-barrel domain</fullName>
    </submittedName>
</protein>
<dbReference type="RefSeq" id="WP_145712971.1">
    <property type="nucleotide sequence ID" value="NZ_BAAAFY010000001.1"/>
</dbReference>
<dbReference type="Proteomes" id="UP000316778">
    <property type="component" value="Unassembled WGS sequence"/>
</dbReference>
<feature type="domain" description="Outer membrane protein beta-barrel" evidence="3">
    <location>
        <begin position="10"/>
        <end position="183"/>
    </location>
</feature>
<keyword evidence="1 2" id="KW-0732">Signal</keyword>
<comment type="caution">
    <text evidence="4">The sequence shown here is derived from an EMBL/GenBank/DDBJ whole genome shotgun (WGS) entry which is preliminary data.</text>
</comment>
<accession>A0A562T3L8</accession>
<dbReference type="Gene3D" id="2.40.160.20">
    <property type="match status" value="1"/>
</dbReference>
<dbReference type="SUPFAM" id="SSF56925">
    <property type="entry name" value="OMPA-like"/>
    <property type="match status" value="1"/>
</dbReference>
<dbReference type="Pfam" id="PF13505">
    <property type="entry name" value="OMP_b-brl"/>
    <property type="match status" value="1"/>
</dbReference>
<evidence type="ECO:0000313" key="4">
    <source>
        <dbReference type="EMBL" id="TWI88102.1"/>
    </source>
</evidence>
<dbReference type="EMBL" id="VLLG01000003">
    <property type="protein sequence ID" value="TWI88102.1"/>
    <property type="molecule type" value="Genomic_DNA"/>
</dbReference>
<feature type="signal peptide" evidence="2">
    <location>
        <begin position="1"/>
        <end position="23"/>
    </location>
</feature>
<sequence>MNKLQQLTLAVLAVVLFNTAAVAQTQKGNLMVGGNISNFGLDFLDGGGTRFSMDITPKVAYFIKDDLALGGYAKMGLVTAKDAGTTTQYGIGALGRYFIQDSRVRKLEFSRRARFFLEANAGFGGSSNSNTDASTTGLDIGFGPGLAYFITPNVALEALLKYELTVGFGSATTSNRLNLGVGFQIYLPTAKAREIIREEGGR</sequence>
<name>A0A562T3L8_CHIJA</name>
<evidence type="ECO:0000256" key="1">
    <source>
        <dbReference type="ARBA" id="ARBA00022729"/>
    </source>
</evidence>
<reference evidence="4 5" key="1">
    <citation type="journal article" date="2013" name="Stand. Genomic Sci.">
        <title>Genomic Encyclopedia of Type Strains, Phase I: The one thousand microbial genomes (KMG-I) project.</title>
        <authorList>
            <person name="Kyrpides N.C."/>
            <person name="Woyke T."/>
            <person name="Eisen J.A."/>
            <person name="Garrity G."/>
            <person name="Lilburn T.G."/>
            <person name="Beck B.J."/>
            <person name="Whitman W.B."/>
            <person name="Hugenholtz P."/>
            <person name="Klenk H.P."/>
        </authorList>
    </citation>
    <scope>NUCLEOTIDE SEQUENCE [LARGE SCALE GENOMIC DNA]</scope>
    <source>
        <strain evidence="4 5">DSM 13484</strain>
    </source>
</reference>
<dbReference type="InterPro" id="IPR011250">
    <property type="entry name" value="OMP/PagP_B-barrel"/>
</dbReference>
<dbReference type="OrthoDB" id="945117at2"/>
<evidence type="ECO:0000259" key="3">
    <source>
        <dbReference type="Pfam" id="PF13505"/>
    </source>
</evidence>
<organism evidence="4 5">
    <name type="scientific">Chitinophaga japonensis</name>
    <name type="common">Flexibacter japonensis</name>
    <dbReference type="NCBI Taxonomy" id="104662"/>
    <lineage>
        <taxon>Bacteria</taxon>
        <taxon>Pseudomonadati</taxon>
        <taxon>Bacteroidota</taxon>
        <taxon>Chitinophagia</taxon>
        <taxon>Chitinophagales</taxon>
        <taxon>Chitinophagaceae</taxon>
        <taxon>Chitinophaga</taxon>
    </lineage>
</organism>
<dbReference type="AlphaFoldDB" id="A0A562T3L8"/>
<evidence type="ECO:0000313" key="5">
    <source>
        <dbReference type="Proteomes" id="UP000316778"/>
    </source>
</evidence>
<keyword evidence="5" id="KW-1185">Reference proteome</keyword>
<feature type="chain" id="PRO_5021699787" evidence="2">
    <location>
        <begin position="24"/>
        <end position="202"/>
    </location>
</feature>
<gene>
    <name evidence="4" type="ORF">LX66_2177</name>
</gene>
<evidence type="ECO:0000256" key="2">
    <source>
        <dbReference type="SAM" id="SignalP"/>
    </source>
</evidence>
<proteinExistence type="predicted"/>
<dbReference type="InterPro" id="IPR027385">
    <property type="entry name" value="Beta-barrel_OMP"/>
</dbReference>